<dbReference type="RefSeq" id="WP_004080268.1">
    <property type="nucleotide sequence ID" value="NZ_VIRB01000135.1"/>
</dbReference>
<dbReference type="InterPro" id="IPR002711">
    <property type="entry name" value="HNH"/>
</dbReference>
<gene>
    <name evidence="2" type="ORF">FMM80_22245</name>
</gene>
<organism evidence="2 3">
    <name type="scientific">Schaedlerella arabinosiphila</name>
    <dbReference type="NCBI Taxonomy" id="2044587"/>
    <lineage>
        <taxon>Bacteria</taxon>
        <taxon>Bacillati</taxon>
        <taxon>Bacillota</taxon>
        <taxon>Clostridia</taxon>
        <taxon>Lachnospirales</taxon>
        <taxon>Lachnospiraceae</taxon>
        <taxon>Schaedlerella</taxon>
    </lineage>
</organism>
<dbReference type="Proteomes" id="UP000474104">
    <property type="component" value="Unassembled WGS sequence"/>
</dbReference>
<dbReference type="OrthoDB" id="9802901at2"/>
<dbReference type="InterPro" id="IPR003615">
    <property type="entry name" value="HNH_nuc"/>
</dbReference>
<keyword evidence="2" id="KW-0540">Nuclease</keyword>
<evidence type="ECO:0000259" key="1">
    <source>
        <dbReference type="SMART" id="SM00507"/>
    </source>
</evidence>
<dbReference type="GO" id="GO:0004519">
    <property type="term" value="F:endonuclease activity"/>
    <property type="evidence" value="ECO:0007669"/>
    <property type="project" value="UniProtKB-KW"/>
</dbReference>
<evidence type="ECO:0000313" key="3">
    <source>
        <dbReference type="Proteomes" id="UP000474104"/>
    </source>
</evidence>
<dbReference type="EMBL" id="VIRB01000135">
    <property type="protein sequence ID" value="NDO71224.1"/>
    <property type="molecule type" value="Genomic_DNA"/>
</dbReference>
<dbReference type="CDD" id="cd00085">
    <property type="entry name" value="HNHc"/>
    <property type="match status" value="1"/>
</dbReference>
<protein>
    <submittedName>
        <fullName evidence="2">HNH endonuclease</fullName>
    </submittedName>
</protein>
<reference evidence="2 3" key="1">
    <citation type="submission" date="2019-07" db="EMBL/GenBank/DDBJ databases">
        <title>Draft genome sequences of 15 bacterial species constituting the stable defined intestinal microbiota of the GM15 gnotobiotic mouse model.</title>
        <authorList>
            <person name="Elie C."/>
            <person name="Mathieu A."/>
            <person name="Saliou A."/>
            <person name="Darnaud M."/>
            <person name="Leulier F."/>
            <person name="Tamellini A."/>
        </authorList>
    </citation>
    <scope>NUCLEOTIDE SEQUENCE [LARGE SCALE GENOMIC DNA]</scope>
    <source>
        <strain evidence="3">ASF 502</strain>
    </source>
</reference>
<comment type="caution">
    <text evidence="2">The sequence shown here is derived from an EMBL/GenBank/DDBJ whole genome shotgun (WGS) entry which is preliminary data.</text>
</comment>
<dbReference type="GO" id="GO:0008270">
    <property type="term" value="F:zinc ion binding"/>
    <property type="evidence" value="ECO:0007669"/>
    <property type="project" value="InterPro"/>
</dbReference>
<proteinExistence type="predicted"/>
<dbReference type="Gene3D" id="1.10.30.50">
    <property type="match status" value="1"/>
</dbReference>
<dbReference type="AlphaFoldDB" id="A0A9X5CAR8"/>
<name>A0A9X5CAR8_9FIRM</name>
<dbReference type="SMART" id="SM00507">
    <property type="entry name" value="HNHc"/>
    <property type="match status" value="1"/>
</dbReference>
<keyword evidence="2" id="KW-0378">Hydrolase</keyword>
<dbReference type="Pfam" id="PF01844">
    <property type="entry name" value="HNH"/>
    <property type="match status" value="1"/>
</dbReference>
<evidence type="ECO:0000313" key="2">
    <source>
        <dbReference type="EMBL" id="NDO71224.1"/>
    </source>
</evidence>
<dbReference type="GO" id="GO:0003676">
    <property type="term" value="F:nucleic acid binding"/>
    <property type="evidence" value="ECO:0007669"/>
    <property type="project" value="InterPro"/>
</dbReference>
<feature type="domain" description="HNH nuclease" evidence="1">
    <location>
        <begin position="10"/>
        <end position="63"/>
    </location>
</feature>
<keyword evidence="2" id="KW-0255">Endonuclease</keyword>
<accession>A0A9X5CAR8</accession>
<sequence>MSERRKFTAYEKETVYERYNGHCAICGRPVSPKRMTISHKTPLSKGGTNGMDNLLLSCWSCSQAKQNLSMEEFYQKIGELFFYNADEIAKHSGIEPERSV</sequence>